<keyword evidence="5" id="KW-1185">Reference proteome</keyword>
<dbReference type="InterPro" id="IPR054828">
    <property type="entry name" value="Vit_B12_bind_prot"/>
</dbReference>
<accession>A0A255YHM9</accession>
<gene>
    <name evidence="4" type="ORF">CHU93_09060</name>
</gene>
<dbReference type="Gene3D" id="3.40.50.1980">
    <property type="entry name" value="Nitrogenase molybdenum iron protein domain"/>
    <property type="match status" value="2"/>
</dbReference>
<dbReference type="InterPro" id="IPR002491">
    <property type="entry name" value="ABC_transptr_periplasmic_BD"/>
</dbReference>
<dbReference type="Pfam" id="PF01497">
    <property type="entry name" value="Peripla_BP_2"/>
    <property type="match status" value="1"/>
</dbReference>
<dbReference type="NCBIfam" id="NF038402">
    <property type="entry name" value="TroA_like"/>
    <property type="match status" value="1"/>
</dbReference>
<evidence type="ECO:0000256" key="1">
    <source>
        <dbReference type="ARBA" id="ARBA00022729"/>
    </source>
</evidence>
<dbReference type="SUPFAM" id="SSF53807">
    <property type="entry name" value="Helical backbone' metal receptor"/>
    <property type="match status" value="1"/>
</dbReference>
<dbReference type="RefSeq" id="WP_094473773.1">
    <property type="nucleotide sequence ID" value="NZ_NOXT01000109.1"/>
</dbReference>
<dbReference type="Proteomes" id="UP000216991">
    <property type="component" value="Unassembled WGS sequence"/>
</dbReference>
<dbReference type="AlphaFoldDB" id="A0A255YHM9"/>
<dbReference type="PROSITE" id="PS50983">
    <property type="entry name" value="FE_B12_PBP"/>
    <property type="match status" value="1"/>
</dbReference>
<reference evidence="4 5" key="1">
    <citation type="submission" date="2017-07" db="EMBL/GenBank/DDBJ databases">
        <title>Sandarakinorhabdus cyanobacteriorum sp. nov., a novel bacterium isolated from cyanobacterial aggregates in a eutrophic lake.</title>
        <authorList>
            <person name="Cai H."/>
        </authorList>
    </citation>
    <scope>NUCLEOTIDE SEQUENCE [LARGE SCALE GENOMIC DNA]</scope>
    <source>
        <strain evidence="4 5">TH057</strain>
    </source>
</reference>
<evidence type="ECO:0000259" key="3">
    <source>
        <dbReference type="PROSITE" id="PS50983"/>
    </source>
</evidence>
<keyword evidence="1 2" id="KW-0732">Signal</keyword>
<feature type="chain" id="PRO_5012129287" evidence="2">
    <location>
        <begin position="17"/>
        <end position="262"/>
    </location>
</feature>
<dbReference type="InterPro" id="IPR050902">
    <property type="entry name" value="ABC_Transporter_SBP"/>
</dbReference>
<sequence length="262" mass="27682">MRLLAVLALVATPALARPQRIVSTNPCIDAVLVQVADARQIAAISHYSQDPAATSIPLAQARRFRATSGTAEEIVALRPDLVLAGAHEAPATIAALKRLGVRVEMFGVADTVAASRAQVNAIARAAGQPQRGTALVARIDAAVAAARRPGPAVPALIWQGDGLVPGQGTLADELLRIAGFRNASAAYGLKMWDVLPLEYLAARPPRVLFADARNDDRMSRHPILRRLAGRVVMAHFHERLISCAGPTIVPALARLAAARARV</sequence>
<name>A0A255YHM9_9SPHN</name>
<protein>
    <submittedName>
        <fullName evidence="4">ABC transporter substrate-binding protein</fullName>
    </submittedName>
</protein>
<dbReference type="PANTHER" id="PTHR30535:SF4">
    <property type="entry name" value="HEMIN-BINDING PERIPLASMIC PROTEIN HMUT"/>
    <property type="match status" value="1"/>
</dbReference>
<evidence type="ECO:0000256" key="2">
    <source>
        <dbReference type="SAM" id="SignalP"/>
    </source>
</evidence>
<evidence type="ECO:0000313" key="5">
    <source>
        <dbReference type="Proteomes" id="UP000216991"/>
    </source>
</evidence>
<dbReference type="EMBL" id="NOXT01000109">
    <property type="protein sequence ID" value="OYQ28709.1"/>
    <property type="molecule type" value="Genomic_DNA"/>
</dbReference>
<dbReference type="PANTHER" id="PTHR30535">
    <property type="entry name" value="VITAMIN B12-BINDING PROTEIN"/>
    <property type="match status" value="1"/>
</dbReference>
<proteinExistence type="predicted"/>
<feature type="domain" description="Fe/B12 periplasmic-binding" evidence="3">
    <location>
        <begin position="20"/>
        <end position="262"/>
    </location>
</feature>
<dbReference type="OrthoDB" id="1632039at2"/>
<organism evidence="4 5">
    <name type="scientific">Sandarakinorhabdus cyanobacteriorum</name>
    <dbReference type="NCBI Taxonomy" id="1981098"/>
    <lineage>
        <taxon>Bacteria</taxon>
        <taxon>Pseudomonadati</taxon>
        <taxon>Pseudomonadota</taxon>
        <taxon>Alphaproteobacteria</taxon>
        <taxon>Sphingomonadales</taxon>
        <taxon>Sphingosinicellaceae</taxon>
        <taxon>Sandarakinorhabdus</taxon>
    </lineage>
</organism>
<evidence type="ECO:0000313" key="4">
    <source>
        <dbReference type="EMBL" id="OYQ28709.1"/>
    </source>
</evidence>
<feature type="signal peptide" evidence="2">
    <location>
        <begin position="1"/>
        <end position="16"/>
    </location>
</feature>
<comment type="caution">
    <text evidence="4">The sequence shown here is derived from an EMBL/GenBank/DDBJ whole genome shotgun (WGS) entry which is preliminary data.</text>
</comment>